<keyword evidence="7" id="KW-0131">Cell cycle</keyword>
<organism evidence="13 14">
    <name type="scientific">Neocucurbitaria cava</name>
    <dbReference type="NCBI Taxonomy" id="798079"/>
    <lineage>
        <taxon>Eukaryota</taxon>
        <taxon>Fungi</taxon>
        <taxon>Dikarya</taxon>
        <taxon>Ascomycota</taxon>
        <taxon>Pezizomycotina</taxon>
        <taxon>Dothideomycetes</taxon>
        <taxon>Pleosporomycetidae</taxon>
        <taxon>Pleosporales</taxon>
        <taxon>Pleosporineae</taxon>
        <taxon>Cucurbitariaceae</taxon>
        <taxon>Neocucurbitaria</taxon>
    </lineage>
</organism>
<keyword evidence="5" id="KW-0159">Chromosome partition</keyword>
<comment type="subcellular location">
    <subcellularLocation>
        <location evidence="1">Chromosome</location>
        <location evidence="1">Centromere</location>
    </subcellularLocation>
</comment>
<evidence type="ECO:0000256" key="9">
    <source>
        <dbReference type="SAM" id="Coils"/>
    </source>
</evidence>
<reference evidence="13" key="1">
    <citation type="submission" date="2022-10" db="EMBL/GenBank/DDBJ databases">
        <title>Tapping the CABI collections for fungal endophytes: first genome assemblies for Collariella, Neodidymelliopsis, Ascochyta clinopodiicola, Didymella pomorum, Didymosphaeria variabile, Neocosmospora piperis and Neocucurbitaria cava.</title>
        <authorList>
            <person name="Hill R."/>
        </authorList>
    </citation>
    <scope>NUCLEOTIDE SEQUENCE</scope>
    <source>
        <strain evidence="13">IMI 356814</strain>
    </source>
</reference>
<keyword evidence="8" id="KW-0137">Centromere</keyword>
<feature type="compositionally biased region" description="Basic and acidic residues" evidence="10">
    <location>
        <begin position="517"/>
        <end position="529"/>
    </location>
</feature>
<feature type="compositionally biased region" description="Polar residues" evidence="10">
    <location>
        <begin position="404"/>
        <end position="413"/>
    </location>
</feature>
<evidence type="ECO:0000313" key="13">
    <source>
        <dbReference type="EMBL" id="KAJ4365155.1"/>
    </source>
</evidence>
<evidence type="ECO:0000256" key="2">
    <source>
        <dbReference type="ARBA" id="ARBA00010845"/>
    </source>
</evidence>
<dbReference type="OrthoDB" id="5394106at2759"/>
<evidence type="ECO:0000256" key="4">
    <source>
        <dbReference type="ARBA" id="ARBA00022618"/>
    </source>
</evidence>
<keyword evidence="14" id="KW-1185">Reference proteome</keyword>
<feature type="compositionally biased region" description="Basic and acidic residues" evidence="10">
    <location>
        <begin position="457"/>
        <end position="473"/>
    </location>
</feature>
<dbReference type="GO" id="GO:0000779">
    <property type="term" value="C:condensed chromosome, centromeric region"/>
    <property type="evidence" value="ECO:0007669"/>
    <property type="project" value="UniProtKB-ARBA"/>
</dbReference>
<evidence type="ECO:0008006" key="15">
    <source>
        <dbReference type="Google" id="ProtNLM"/>
    </source>
</evidence>
<dbReference type="Pfam" id="PF07558">
    <property type="entry name" value="Shugoshin_N"/>
    <property type="match status" value="1"/>
</dbReference>
<comment type="similarity">
    <text evidence="2">Belongs to the shugoshin family.</text>
</comment>
<keyword evidence="6 9" id="KW-0175">Coiled coil</keyword>
<name>A0A9W8Y3M2_9PLEO</name>
<dbReference type="AlphaFoldDB" id="A0A9W8Y3M2"/>
<sequence length="757" mass="83018">MARLNEPPIAPQPSAETIDAVKRRFLRQNRELAKTNSQQSIRIRSLENDCSRLLAENLSLREQVLQLHNNIESRPAFDHIDAVKTQLEAKIQELGGLVAGLAKIKRGDEKGRRKSLVAKRRSGGERQWRSGLGLQEVENGMMPTITEDKYYPRRTMGADELQEALDDPDSQSPDIGPPPVSRFENEEPIAFNPSPASEEQQGGIDEEGEPALSVNLETRKKRRESGPKLNIRRVSLFESPEEAEEGATKAIRTGAKRKFSVQEDADKLQSNGEPFRFSRRNTPSASETEASNEDSRPSSPERPVLGSSKRLNCLIITTNTNVAEPVNTDPVVSPKKQRSSVQEKPEKNSQPLSKPRGRSRLNITRNIAQPDFPPLQMPEPIQTAEIILDSLPPKTPAVEEIFSPPSTEPSTQRPESKDTPPPGDLSSSDQIGQAARPGRRSRPQVSYKEPSLHTKMRRPDAKLVDAVIDRRTSAEPQTAPSTAIKRESTGDLNWKPVSAVSGRGGEEEVEVGSPLRQKLDRRDIGHDSKTTPLPVEQEERSTASKAISALINETSIAKRKAAAPTVSVVDTKSASETLPVNSQEHSAPKEEPTIKQEAPEKDSLAVFDFTDSSPAEPSNNNPRTRINELAKAARNARRHSAMPAPTASVTFESRRADKAEGALPSLHKRTGSGNVKSNSTTSLGKSTTMARSSSVKERKPTSSSGGAVAARADTIDVKMKSDIPAAQEEGARVRERERETSSLRAERAASRRKSMML</sequence>
<evidence type="ECO:0000256" key="6">
    <source>
        <dbReference type="ARBA" id="ARBA00023054"/>
    </source>
</evidence>
<feature type="compositionally biased region" description="Polar residues" evidence="10">
    <location>
        <begin position="610"/>
        <end position="624"/>
    </location>
</feature>
<feature type="compositionally biased region" description="Polar residues" evidence="10">
    <location>
        <begin position="280"/>
        <end position="289"/>
    </location>
</feature>
<feature type="compositionally biased region" description="Basic and acidic residues" evidence="10">
    <location>
        <begin position="586"/>
        <end position="603"/>
    </location>
</feature>
<dbReference type="GO" id="GO:0005634">
    <property type="term" value="C:nucleus"/>
    <property type="evidence" value="ECO:0007669"/>
    <property type="project" value="InterPro"/>
</dbReference>
<dbReference type="InterPro" id="IPR011515">
    <property type="entry name" value="Shugoshin_C"/>
</dbReference>
<feature type="coiled-coil region" evidence="9">
    <location>
        <begin position="29"/>
        <end position="63"/>
    </location>
</feature>
<dbReference type="Proteomes" id="UP001140560">
    <property type="component" value="Unassembled WGS sequence"/>
</dbReference>
<protein>
    <recommendedName>
        <fullName evidence="15">Shugoshin</fullName>
    </recommendedName>
</protein>
<dbReference type="GO" id="GO:0051301">
    <property type="term" value="P:cell division"/>
    <property type="evidence" value="ECO:0007669"/>
    <property type="project" value="UniProtKB-KW"/>
</dbReference>
<evidence type="ECO:0000256" key="7">
    <source>
        <dbReference type="ARBA" id="ARBA00023306"/>
    </source>
</evidence>
<evidence type="ECO:0000259" key="11">
    <source>
        <dbReference type="Pfam" id="PF07557"/>
    </source>
</evidence>
<dbReference type="EMBL" id="JAPEUY010000016">
    <property type="protein sequence ID" value="KAJ4365155.1"/>
    <property type="molecule type" value="Genomic_DNA"/>
</dbReference>
<evidence type="ECO:0000256" key="5">
    <source>
        <dbReference type="ARBA" id="ARBA00022829"/>
    </source>
</evidence>
<evidence type="ECO:0000313" key="14">
    <source>
        <dbReference type="Proteomes" id="UP001140560"/>
    </source>
</evidence>
<evidence type="ECO:0000259" key="12">
    <source>
        <dbReference type="Pfam" id="PF07558"/>
    </source>
</evidence>
<dbReference type="Pfam" id="PF07557">
    <property type="entry name" value="Shugoshin_C"/>
    <property type="match status" value="1"/>
</dbReference>
<gene>
    <name evidence="13" type="ORF">N0V83_008773</name>
</gene>
<feature type="compositionally biased region" description="Polar residues" evidence="10">
    <location>
        <begin position="568"/>
        <end position="585"/>
    </location>
</feature>
<feature type="region of interest" description="Disordered" evidence="10">
    <location>
        <begin position="557"/>
        <end position="757"/>
    </location>
</feature>
<evidence type="ECO:0000256" key="10">
    <source>
        <dbReference type="SAM" id="MobiDB-lite"/>
    </source>
</evidence>
<feature type="compositionally biased region" description="Basic and acidic residues" evidence="10">
    <location>
        <begin position="729"/>
        <end position="749"/>
    </location>
</feature>
<evidence type="ECO:0000256" key="3">
    <source>
        <dbReference type="ARBA" id="ARBA00022454"/>
    </source>
</evidence>
<proteinExistence type="inferred from homology"/>
<dbReference type="GO" id="GO:0045132">
    <property type="term" value="P:meiotic chromosome segregation"/>
    <property type="evidence" value="ECO:0007669"/>
    <property type="project" value="InterPro"/>
</dbReference>
<keyword evidence="4" id="KW-0132">Cell division</keyword>
<feature type="domain" description="Shugoshin C-terminal" evidence="11">
    <location>
        <begin position="435"/>
        <end position="458"/>
    </location>
</feature>
<keyword evidence="3" id="KW-0158">Chromosome</keyword>
<evidence type="ECO:0000256" key="1">
    <source>
        <dbReference type="ARBA" id="ARBA00004584"/>
    </source>
</evidence>
<accession>A0A9W8Y3M2</accession>
<feature type="compositionally biased region" description="Polar residues" evidence="10">
    <location>
        <begin position="671"/>
        <end position="693"/>
    </location>
</feature>
<feature type="region of interest" description="Disordered" evidence="10">
    <location>
        <begin position="163"/>
        <end position="544"/>
    </location>
</feature>
<comment type="caution">
    <text evidence="13">The sequence shown here is derived from an EMBL/GenBank/DDBJ whole genome shotgun (WGS) entry which is preliminary data.</text>
</comment>
<evidence type="ECO:0000256" key="8">
    <source>
        <dbReference type="ARBA" id="ARBA00023328"/>
    </source>
</evidence>
<dbReference type="InterPro" id="IPR011516">
    <property type="entry name" value="Shugoshin_N"/>
</dbReference>
<feature type="domain" description="Shugoshin N-terminal coiled-coil" evidence="12">
    <location>
        <begin position="21"/>
        <end position="65"/>
    </location>
</feature>